<protein>
    <submittedName>
        <fullName evidence="1">Uncharacterized protein</fullName>
    </submittedName>
</protein>
<reference evidence="2" key="1">
    <citation type="submission" date="2017-09" db="EMBL/GenBank/DDBJ databases">
        <title>Depth-based differentiation of microbial function through sediment-hosted aquifers and enrichment of novel symbionts in the deep terrestrial subsurface.</title>
        <authorList>
            <person name="Probst A.J."/>
            <person name="Ladd B."/>
            <person name="Jarett J.K."/>
            <person name="Geller-Mcgrath D.E."/>
            <person name="Sieber C.M.K."/>
            <person name="Emerson J.B."/>
            <person name="Anantharaman K."/>
            <person name="Thomas B.C."/>
            <person name="Malmstrom R."/>
            <person name="Stieglmeier M."/>
            <person name="Klingl A."/>
            <person name="Woyke T."/>
            <person name="Ryan C.M."/>
            <person name="Banfield J.F."/>
        </authorList>
    </citation>
    <scope>NUCLEOTIDE SEQUENCE [LARGE SCALE GENOMIC DNA]</scope>
</reference>
<evidence type="ECO:0000313" key="1">
    <source>
        <dbReference type="EMBL" id="PJC30126.1"/>
    </source>
</evidence>
<name>A0A2M8EW77_9BACT</name>
<comment type="caution">
    <text evidence="1">The sequence shown here is derived from an EMBL/GenBank/DDBJ whole genome shotgun (WGS) entry which is preliminary data.</text>
</comment>
<dbReference type="Proteomes" id="UP000231383">
    <property type="component" value="Unassembled WGS sequence"/>
</dbReference>
<organism evidence="1 2">
    <name type="scientific">Candidatus Roizmanbacteria bacterium CG_4_9_14_0_2_um_filter_39_13</name>
    <dbReference type="NCBI Taxonomy" id="1974839"/>
    <lineage>
        <taxon>Bacteria</taxon>
        <taxon>Candidatus Roizmaniibacteriota</taxon>
    </lineage>
</organism>
<proteinExistence type="predicted"/>
<dbReference type="EMBL" id="PFSC01000192">
    <property type="protein sequence ID" value="PJC30126.1"/>
    <property type="molecule type" value="Genomic_DNA"/>
</dbReference>
<dbReference type="AlphaFoldDB" id="A0A2M8EW77"/>
<accession>A0A2M8EW77</accession>
<gene>
    <name evidence="1" type="ORF">CO051_07295</name>
</gene>
<evidence type="ECO:0000313" key="2">
    <source>
        <dbReference type="Proteomes" id="UP000231383"/>
    </source>
</evidence>
<sequence>MNYKGVIIEESLADKSVLSDIRIISTKIEAVTPDHKTPWLTIWTLHTVEIREEIADTFAEQLSHFFDKEHEDWYEDFKNDTYHYIVYAHKVFKVDLQNPVKYKDAKEYGISIGIPEYQVDFSLDDEVWKR</sequence>